<dbReference type="Pfam" id="PF07992">
    <property type="entry name" value="Pyr_redox_2"/>
    <property type="match status" value="1"/>
</dbReference>
<dbReference type="InterPro" id="IPR028202">
    <property type="entry name" value="Reductase_C"/>
</dbReference>
<dbReference type="SUPFAM" id="SSF51905">
    <property type="entry name" value="FAD/NAD(P)-binding domain"/>
    <property type="match status" value="2"/>
</dbReference>
<evidence type="ECO:0000256" key="4">
    <source>
        <dbReference type="ARBA" id="ARBA00023002"/>
    </source>
</evidence>
<reference evidence="7" key="1">
    <citation type="journal article" date="2014" name="Int. J. Syst. Evol. Microbiol.">
        <title>Complete genome sequence of Corynebacterium casei LMG S-19264T (=DSM 44701T), isolated from a smear-ripened cheese.</title>
        <authorList>
            <consortium name="US DOE Joint Genome Institute (JGI-PGF)"/>
            <person name="Walter F."/>
            <person name="Albersmeier A."/>
            <person name="Kalinowski J."/>
            <person name="Ruckert C."/>
        </authorList>
    </citation>
    <scope>NUCLEOTIDE SEQUENCE</scope>
    <source>
        <strain evidence="7">CGMCC 4.7110</strain>
    </source>
</reference>
<evidence type="ECO:0000313" key="8">
    <source>
        <dbReference type="Proteomes" id="UP000653411"/>
    </source>
</evidence>
<evidence type="ECO:0000259" key="6">
    <source>
        <dbReference type="Pfam" id="PF14759"/>
    </source>
</evidence>
<dbReference type="GO" id="GO:0016651">
    <property type="term" value="F:oxidoreductase activity, acting on NAD(P)H"/>
    <property type="evidence" value="ECO:0007669"/>
    <property type="project" value="TreeGrafter"/>
</dbReference>
<evidence type="ECO:0000256" key="1">
    <source>
        <dbReference type="ARBA" id="ARBA00001974"/>
    </source>
</evidence>
<protein>
    <submittedName>
        <fullName evidence="7">Pyridine nucleotide-disulfide oxidoreductase</fullName>
    </submittedName>
</protein>
<feature type="domain" description="FAD/NAD(P)-binding" evidence="5">
    <location>
        <begin position="6"/>
        <end position="302"/>
    </location>
</feature>
<proteinExistence type="predicted"/>
<dbReference type="PANTHER" id="PTHR43557">
    <property type="entry name" value="APOPTOSIS-INDUCING FACTOR 1"/>
    <property type="match status" value="1"/>
</dbReference>
<keyword evidence="2" id="KW-0285">Flavoprotein</keyword>
<comment type="cofactor">
    <cofactor evidence="1">
        <name>FAD</name>
        <dbReference type="ChEBI" id="CHEBI:57692"/>
    </cofactor>
</comment>
<dbReference type="AlphaFoldDB" id="A0A917X9W2"/>
<dbReference type="InterPro" id="IPR023753">
    <property type="entry name" value="FAD/NAD-binding_dom"/>
</dbReference>
<evidence type="ECO:0000256" key="3">
    <source>
        <dbReference type="ARBA" id="ARBA00022827"/>
    </source>
</evidence>
<dbReference type="PRINTS" id="PR00411">
    <property type="entry name" value="PNDRDTASEI"/>
</dbReference>
<feature type="domain" description="Reductase C-terminal" evidence="6">
    <location>
        <begin position="321"/>
        <end position="392"/>
    </location>
</feature>
<dbReference type="InterPro" id="IPR050446">
    <property type="entry name" value="FAD-oxidoreductase/Apoptosis"/>
</dbReference>
<dbReference type="InterPro" id="IPR036188">
    <property type="entry name" value="FAD/NAD-bd_sf"/>
</dbReference>
<dbReference type="Gene3D" id="3.50.50.60">
    <property type="entry name" value="FAD/NAD(P)-binding domain"/>
    <property type="match status" value="2"/>
</dbReference>
<organism evidence="7 8">
    <name type="scientific">Streptomyces fuscichromogenes</name>
    <dbReference type="NCBI Taxonomy" id="1324013"/>
    <lineage>
        <taxon>Bacteria</taxon>
        <taxon>Bacillati</taxon>
        <taxon>Actinomycetota</taxon>
        <taxon>Actinomycetes</taxon>
        <taxon>Kitasatosporales</taxon>
        <taxon>Streptomycetaceae</taxon>
        <taxon>Streptomyces</taxon>
    </lineage>
</organism>
<sequence length="396" mass="41984">MTQVGSVLVVGASAAGLATAEALRRKGYQGALTVIGGEFHPPYDRPPLSKQVLAGEWVPERAQLRTADQLAALDAEIVLQDPARSLDTAARTVRTASGRAVRADAVVIATGLRSRAFPGQQSLEGVHTLRSLDDALALRSALQSADRTVVIGDGVLGAEIAATARGMGVDVTLVGMLTAPMVGLLGSRMAARLAQLHTDRGVHMEFGVAVEFLQEERGRVTAVGLADGRVLPARTVVVAIGSVPATDWLTDSGLTVADGVVCDAFCQAADGVYAVGDVARWHHRGLGKFVRWENRTNANEQAAAVAANILGENRPYTPVPYMWTDQFDAKIQAHGLLGEDADVQVVEGSEEDGRFVALYRRDGHMTGVLGWNMPKQARLHRAAVVDHYTAQAALHA</sequence>
<comment type="caution">
    <text evidence="7">The sequence shown here is derived from an EMBL/GenBank/DDBJ whole genome shotgun (WGS) entry which is preliminary data.</text>
</comment>
<gene>
    <name evidence="7" type="primary">hcaD</name>
    <name evidence="7" type="ORF">GCM10011578_019600</name>
</gene>
<evidence type="ECO:0000256" key="2">
    <source>
        <dbReference type="ARBA" id="ARBA00022630"/>
    </source>
</evidence>
<keyword evidence="4" id="KW-0560">Oxidoreductase</keyword>
<dbReference type="Pfam" id="PF14759">
    <property type="entry name" value="Reductase_C"/>
    <property type="match status" value="1"/>
</dbReference>
<dbReference type="InterPro" id="IPR016156">
    <property type="entry name" value="FAD/NAD-linked_Rdtase_dimer_sf"/>
</dbReference>
<dbReference type="PRINTS" id="PR00368">
    <property type="entry name" value="FADPNR"/>
</dbReference>
<keyword evidence="3" id="KW-0274">FAD</keyword>
<dbReference type="Proteomes" id="UP000653411">
    <property type="component" value="Unassembled WGS sequence"/>
</dbReference>
<dbReference type="RefSeq" id="WP_189262191.1">
    <property type="nucleotide sequence ID" value="NZ_BMML01000003.1"/>
</dbReference>
<dbReference type="EMBL" id="BMML01000003">
    <property type="protein sequence ID" value="GGM98611.1"/>
    <property type="molecule type" value="Genomic_DNA"/>
</dbReference>
<dbReference type="GO" id="GO:0005737">
    <property type="term" value="C:cytoplasm"/>
    <property type="evidence" value="ECO:0007669"/>
    <property type="project" value="TreeGrafter"/>
</dbReference>
<evidence type="ECO:0000259" key="5">
    <source>
        <dbReference type="Pfam" id="PF07992"/>
    </source>
</evidence>
<dbReference type="PANTHER" id="PTHR43557:SF2">
    <property type="entry name" value="RIESKE DOMAIN-CONTAINING PROTEIN-RELATED"/>
    <property type="match status" value="1"/>
</dbReference>
<reference evidence="7" key="2">
    <citation type="submission" date="2020-09" db="EMBL/GenBank/DDBJ databases">
        <authorList>
            <person name="Sun Q."/>
            <person name="Zhou Y."/>
        </authorList>
    </citation>
    <scope>NUCLEOTIDE SEQUENCE</scope>
    <source>
        <strain evidence="7">CGMCC 4.7110</strain>
    </source>
</reference>
<keyword evidence="8" id="KW-1185">Reference proteome</keyword>
<accession>A0A917X9W2</accession>
<evidence type="ECO:0000313" key="7">
    <source>
        <dbReference type="EMBL" id="GGM98611.1"/>
    </source>
</evidence>
<dbReference type="Gene3D" id="3.30.390.30">
    <property type="match status" value="1"/>
</dbReference>
<dbReference type="SUPFAM" id="SSF55424">
    <property type="entry name" value="FAD/NAD-linked reductases, dimerisation (C-terminal) domain"/>
    <property type="match status" value="1"/>
</dbReference>
<name>A0A917X9W2_9ACTN</name>